<feature type="binding site" evidence="3">
    <location>
        <position position="21"/>
    </location>
    <ligand>
        <name>Zn(2+)</name>
        <dbReference type="ChEBI" id="CHEBI:29105"/>
    </ligand>
</feature>
<reference evidence="4 5" key="1">
    <citation type="submission" date="2021-05" db="EMBL/GenBank/DDBJ databases">
        <title>Petroleum and Energy Research Collection (APPE): ex situ preservation of microbial diversity associated with the oil industry and exploitation of its biotechnological potential.</title>
        <authorList>
            <person name="Paixao C.T.M."/>
            <person name="Gomes M.B."/>
            <person name="Oliveira V.M."/>
        </authorList>
    </citation>
    <scope>NUCLEOTIDE SEQUENCE [LARGE SCALE GENOMIC DNA]</scope>
    <source>
        <strain evidence="4 5">LIT2</strain>
    </source>
</reference>
<comment type="similarity">
    <text evidence="3">Belongs to the DNA gyrase inhibitor YacG family.</text>
</comment>
<dbReference type="SUPFAM" id="SSF57716">
    <property type="entry name" value="Glucocorticoid receptor-like (DNA-binding domain)"/>
    <property type="match status" value="1"/>
</dbReference>
<gene>
    <name evidence="3 4" type="primary">yacG</name>
    <name evidence="4" type="ORF">KGQ91_14080</name>
</gene>
<feature type="binding site" evidence="3">
    <location>
        <position position="41"/>
    </location>
    <ligand>
        <name>Zn(2+)</name>
        <dbReference type="ChEBI" id="CHEBI:29105"/>
    </ligand>
</feature>
<dbReference type="HAMAP" id="MF_00649">
    <property type="entry name" value="DNA_gyrase_inhibitor_YacG"/>
    <property type="match status" value="1"/>
</dbReference>
<dbReference type="InterPro" id="IPR013088">
    <property type="entry name" value="Znf_NHR/GATA"/>
</dbReference>
<evidence type="ECO:0000313" key="4">
    <source>
        <dbReference type="EMBL" id="MBZ9568798.1"/>
    </source>
</evidence>
<keyword evidence="5" id="KW-1185">Reference proteome</keyword>
<comment type="cofactor">
    <cofactor evidence="3">
        <name>Zn(2+)</name>
        <dbReference type="ChEBI" id="CHEBI:29105"/>
    </cofactor>
    <text evidence="3">Binds 1 zinc ion.</text>
</comment>
<dbReference type="PANTHER" id="PTHR36150">
    <property type="entry name" value="DNA GYRASE INHIBITOR YACG"/>
    <property type="match status" value="1"/>
</dbReference>
<dbReference type="PANTHER" id="PTHR36150:SF1">
    <property type="entry name" value="DNA GYRASE INHIBITOR YACG"/>
    <property type="match status" value="1"/>
</dbReference>
<comment type="function">
    <text evidence="3">Inhibits all the catalytic activities of DNA gyrase by preventing its interaction with DNA. Acts by binding directly to the C-terminal domain of GyrB, which probably disrupts DNA binding by the gyrase.</text>
</comment>
<evidence type="ECO:0000313" key="5">
    <source>
        <dbReference type="Proteomes" id="UP001319883"/>
    </source>
</evidence>
<proteinExistence type="inferred from homology"/>
<dbReference type="Pfam" id="PF03884">
    <property type="entry name" value="YacG"/>
    <property type="match status" value="1"/>
</dbReference>
<dbReference type="NCBIfam" id="NF001638">
    <property type="entry name" value="PRK00418.1"/>
    <property type="match status" value="1"/>
</dbReference>
<keyword evidence="1 3" id="KW-0479">Metal-binding</keyword>
<dbReference type="RefSeq" id="WP_224414645.1">
    <property type="nucleotide sequence ID" value="NZ_JAGXFC010000001.1"/>
</dbReference>
<evidence type="ECO:0000256" key="2">
    <source>
        <dbReference type="ARBA" id="ARBA00022833"/>
    </source>
</evidence>
<evidence type="ECO:0000256" key="3">
    <source>
        <dbReference type="HAMAP-Rule" id="MF_00649"/>
    </source>
</evidence>
<dbReference type="EMBL" id="JAGXFD010000001">
    <property type="protein sequence ID" value="MBZ9568798.1"/>
    <property type="molecule type" value="Genomic_DNA"/>
</dbReference>
<feature type="binding site" evidence="3">
    <location>
        <position position="37"/>
    </location>
    <ligand>
        <name>Zn(2+)</name>
        <dbReference type="ChEBI" id="CHEBI:29105"/>
    </ligand>
</feature>
<dbReference type="InterPro" id="IPR005584">
    <property type="entry name" value="DNA_gyrase_inhibitor_YacG"/>
</dbReference>
<comment type="subunit">
    <text evidence="3">Interacts with GyrB.</text>
</comment>
<protein>
    <recommendedName>
        <fullName evidence="3">DNA gyrase inhibitor YacG</fullName>
    </recommendedName>
</protein>
<comment type="caution">
    <text evidence="4">The sequence shown here is derived from an EMBL/GenBank/DDBJ whole genome shotgun (WGS) entry which is preliminary data.</text>
</comment>
<accession>A0ABS7X1N2</accession>
<feature type="binding site" evidence="3">
    <location>
        <position position="18"/>
    </location>
    <ligand>
        <name>Zn(2+)</name>
        <dbReference type="ChEBI" id="CHEBI:29105"/>
    </ligand>
</feature>
<sequence>MSDDTRNPTRQRPLEVACPQCRTRVVWSTDNPYRPFCSKRCRLLDLGAWADESHRIAGEPAMDEADLDALIDRLERGGDNR</sequence>
<keyword evidence="2 3" id="KW-0862">Zinc</keyword>
<evidence type="ECO:0000256" key="1">
    <source>
        <dbReference type="ARBA" id="ARBA00022723"/>
    </source>
</evidence>
<name>A0ABS7X1N2_9GAMM</name>
<dbReference type="Gene3D" id="3.30.50.10">
    <property type="entry name" value="Erythroid Transcription Factor GATA-1, subunit A"/>
    <property type="match status" value="1"/>
</dbReference>
<organism evidence="4 5">
    <name type="scientific">Modicisalibacter tunisiensis</name>
    <dbReference type="NCBI Taxonomy" id="390637"/>
    <lineage>
        <taxon>Bacteria</taxon>
        <taxon>Pseudomonadati</taxon>
        <taxon>Pseudomonadota</taxon>
        <taxon>Gammaproteobacteria</taxon>
        <taxon>Oceanospirillales</taxon>
        <taxon>Halomonadaceae</taxon>
        <taxon>Modicisalibacter</taxon>
    </lineage>
</organism>
<dbReference type="Proteomes" id="UP001319883">
    <property type="component" value="Unassembled WGS sequence"/>
</dbReference>